<feature type="transmembrane region" description="Helical" evidence="2">
    <location>
        <begin position="168"/>
        <end position="187"/>
    </location>
</feature>
<dbReference type="Gene3D" id="3.10.620.30">
    <property type="match status" value="1"/>
</dbReference>
<dbReference type="PANTHER" id="PTHR42736:SF1">
    <property type="entry name" value="PROTEIN-GLUTAMINE GAMMA-GLUTAMYLTRANSFERASE"/>
    <property type="match status" value="1"/>
</dbReference>
<keyword evidence="2" id="KW-0812">Transmembrane</keyword>
<keyword evidence="2" id="KW-1133">Transmembrane helix</keyword>
<feature type="domain" description="Transglutaminase-like" evidence="3">
    <location>
        <begin position="497"/>
        <end position="570"/>
    </location>
</feature>
<feature type="transmembrane region" description="Helical" evidence="2">
    <location>
        <begin position="630"/>
        <end position="651"/>
    </location>
</feature>
<dbReference type="RefSeq" id="WP_344060732.1">
    <property type="nucleotide sequence ID" value="NZ_BAAAPN010000003.1"/>
</dbReference>
<dbReference type="Proteomes" id="UP001501475">
    <property type="component" value="Unassembled WGS sequence"/>
</dbReference>
<proteinExistence type="predicted"/>
<keyword evidence="2" id="KW-0472">Membrane</keyword>
<feature type="compositionally biased region" description="Basic and acidic residues" evidence="1">
    <location>
        <begin position="598"/>
        <end position="607"/>
    </location>
</feature>
<evidence type="ECO:0000313" key="4">
    <source>
        <dbReference type="EMBL" id="GAA1744640.1"/>
    </source>
</evidence>
<accession>A0ABN2JZE8</accession>
<dbReference type="EMBL" id="BAAAPN010000003">
    <property type="protein sequence ID" value="GAA1744640.1"/>
    <property type="molecule type" value="Genomic_DNA"/>
</dbReference>
<name>A0ABN2JZE8_9MICO</name>
<dbReference type="PANTHER" id="PTHR42736">
    <property type="entry name" value="PROTEIN-GLUTAMINE GAMMA-GLUTAMYLTRANSFERASE"/>
    <property type="match status" value="1"/>
</dbReference>
<protein>
    <submittedName>
        <fullName evidence="4">Transglutaminase-like domain-containing protein</fullName>
    </submittedName>
</protein>
<feature type="transmembrane region" description="Helical" evidence="2">
    <location>
        <begin position="28"/>
        <end position="47"/>
    </location>
</feature>
<sequence>MIESPPLSVDPSIPPPDNRGGVRALSRAAALDLMAMAGLLGVGAWSFGSVYDSTLGYRAAFGGLLAGLTIALIGAWRRLGLLATAGVTALAYFGFGTALALPSLGVAGVIPTLSSLRRLLLLVVQGWRDLLTVSVPADDFVGPAVVPFLSALVLATSAGSIALRARRYLWALVPSALLLAVGILWGSKSASGAPAQGVLFGATALGWGSWRGSAARRAITSEYLEGDAGFSGTAVRRAAAAVATIAVAAGLASVVAPAWGATSNRHVLRDNVIAPFDPRAYASPLTQYRYLETDLKKQVLLTVTGLPAEARLRLATLDTFDGDVYAVEAASAGYLHIGSRVDVGSRQGKPTTIGVRVGKYAGIWLPGGGDVRAVRFTGDDAKQCADGLYYNSATGTVATTAGVGEGTAYEISVVLPTRPPDAQLSSATIRPVELAVPRAVPDAVAQTAADLAGEASTPYGQLSAIADRLRTEGFYANGEDAASRSGHTAERIGVMLAQPALVGDDEQYAVLMALMARQLGYPARVVMGFYPGATSSRAADGSVALTGADAHVWVEVAFQPDAWVAFDPTPDHDRKPQKEIKKQRLSPMPQVLNPPDPPRSDADRPLDYEGVAKPPQDDEGTPLWARIGKYVVLGAGICLALASPLLVLLLLKHRRRRRRLTAPTLAERVSGSWEELRDATVDLGAPPLRSATRSEHAVALRKHFPDTDAAPIATAVDALVFSAAEPTPDDVRRMWSEVDVLLRGIRRSVPTRRRLRAVTSISSLRAKRQSKGLS</sequence>
<dbReference type="SUPFAM" id="SSF54001">
    <property type="entry name" value="Cysteine proteinases"/>
    <property type="match status" value="1"/>
</dbReference>
<dbReference type="Pfam" id="PF11992">
    <property type="entry name" value="TgpA_N"/>
    <property type="match status" value="1"/>
</dbReference>
<reference evidence="5" key="1">
    <citation type="journal article" date="2019" name="Int. J. Syst. Evol. Microbiol.">
        <title>The Global Catalogue of Microorganisms (GCM) 10K type strain sequencing project: providing services to taxonomists for standard genome sequencing and annotation.</title>
        <authorList>
            <consortium name="The Broad Institute Genomics Platform"/>
            <consortium name="The Broad Institute Genome Sequencing Center for Infectious Disease"/>
            <person name="Wu L."/>
            <person name="Ma J."/>
        </authorList>
    </citation>
    <scope>NUCLEOTIDE SEQUENCE [LARGE SCALE GENOMIC DNA]</scope>
    <source>
        <strain evidence="5">JCM 15591</strain>
    </source>
</reference>
<dbReference type="Pfam" id="PF01841">
    <property type="entry name" value="Transglut_core"/>
    <property type="match status" value="1"/>
</dbReference>
<feature type="transmembrane region" description="Helical" evidence="2">
    <location>
        <begin position="59"/>
        <end position="77"/>
    </location>
</feature>
<dbReference type="InterPro" id="IPR021878">
    <property type="entry name" value="TgpA_N"/>
</dbReference>
<dbReference type="InterPro" id="IPR038765">
    <property type="entry name" value="Papain-like_cys_pep_sf"/>
</dbReference>
<dbReference type="SMART" id="SM00460">
    <property type="entry name" value="TGc"/>
    <property type="match status" value="1"/>
</dbReference>
<dbReference type="InterPro" id="IPR052901">
    <property type="entry name" value="Bact_TGase-like"/>
</dbReference>
<feature type="region of interest" description="Disordered" evidence="1">
    <location>
        <begin position="566"/>
        <end position="619"/>
    </location>
</feature>
<evidence type="ECO:0000313" key="5">
    <source>
        <dbReference type="Proteomes" id="UP001501475"/>
    </source>
</evidence>
<comment type="caution">
    <text evidence="4">The sequence shown here is derived from an EMBL/GenBank/DDBJ whole genome shotgun (WGS) entry which is preliminary data.</text>
</comment>
<feature type="transmembrane region" description="Helical" evidence="2">
    <location>
        <begin position="89"/>
        <end position="110"/>
    </location>
</feature>
<gene>
    <name evidence="4" type="ORF">GCM10009810_01630</name>
</gene>
<feature type="transmembrane region" description="Helical" evidence="2">
    <location>
        <begin position="238"/>
        <end position="259"/>
    </location>
</feature>
<organism evidence="4 5">
    <name type="scientific">Nostocoides vanveenii</name>
    <dbReference type="NCBI Taxonomy" id="330835"/>
    <lineage>
        <taxon>Bacteria</taxon>
        <taxon>Bacillati</taxon>
        <taxon>Actinomycetota</taxon>
        <taxon>Actinomycetes</taxon>
        <taxon>Micrococcales</taxon>
        <taxon>Intrasporangiaceae</taxon>
        <taxon>Nostocoides</taxon>
    </lineage>
</organism>
<evidence type="ECO:0000256" key="1">
    <source>
        <dbReference type="SAM" id="MobiDB-lite"/>
    </source>
</evidence>
<keyword evidence="5" id="KW-1185">Reference proteome</keyword>
<evidence type="ECO:0000259" key="3">
    <source>
        <dbReference type="SMART" id="SM00460"/>
    </source>
</evidence>
<evidence type="ECO:0000256" key="2">
    <source>
        <dbReference type="SAM" id="Phobius"/>
    </source>
</evidence>
<feature type="compositionally biased region" description="Basic and acidic residues" evidence="1">
    <location>
        <begin position="569"/>
        <end position="582"/>
    </location>
</feature>
<feature type="transmembrane region" description="Helical" evidence="2">
    <location>
        <begin position="193"/>
        <end position="210"/>
    </location>
</feature>
<dbReference type="InterPro" id="IPR002931">
    <property type="entry name" value="Transglutaminase-like"/>
</dbReference>
<feature type="transmembrane region" description="Helical" evidence="2">
    <location>
        <begin position="140"/>
        <end position="161"/>
    </location>
</feature>